<dbReference type="InterPro" id="IPR020891">
    <property type="entry name" value="UPF0758_CS"/>
</dbReference>
<dbReference type="SUPFAM" id="SSF102712">
    <property type="entry name" value="JAB1/MPN domain"/>
    <property type="match status" value="1"/>
</dbReference>
<dbReference type="PANTHER" id="PTHR30471:SF3">
    <property type="entry name" value="UPF0758 PROTEIN YEES-RELATED"/>
    <property type="match status" value="1"/>
</dbReference>
<keyword evidence="3" id="KW-0378">Hydrolase</keyword>
<dbReference type="GO" id="GO:0006508">
    <property type="term" value="P:proteolysis"/>
    <property type="evidence" value="ECO:0007669"/>
    <property type="project" value="UniProtKB-KW"/>
</dbReference>
<reference evidence="8" key="2">
    <citation type="submission" date="2021-08" db="EMBL/GenBank/DDBJ databases">
        <authorList>
            <person name="Dalcin Martins P."/>
        </authorList>
    </citation>
    <scope>NUCLEOTIDE SEQUENCE</scope>
    <source>
        <strain evidence="8">MAG_39</strain>
    </source>
</reference>
<dbReference type="InterPro" id="IPR010994">
    <property type="entry name" value="RuvA_2-like"/>
</dbReference>
<dbReference type="InterPro" id="IPR025657">
    <property type="entry name" value="RadC_JAB"/>
</dbReference>
<dbReference type="AlphaFoldDB" id="A0A953J6P7"/>
<dbReference type="PROSITE" id="PS01302">
    <property type="entry name" value="UPF0758"/>
    <property type="match status" value="1"/>
</dbReference>
<keyword evidence="1" id="KW-0645">Protease</keyword>
<dbReference type="PANTHER" id="PTHR30471">
    <property type="entry name" value="DNA REPAIR PROTEIN RADC"/>
    <property type="match status" value="1"/>
</dbReference>
<dbReference type="InterPro" id="IPR001405">
    <property type="entry name" value="UPF0758"/>
</dbReference>
<evidence type="ECO:0000256" key="1">
    <source>
        <dbReference type="ARBA" id="ARBA00022670"/>
    </source>
</evidence>
<dbReference type="GO" id="GO:0046872">
    <property type="term" value="F:metal ion binding"/>
    <property type="evidence" value="ECO:0007669"/>
    <property type="project" value="UniProtKB-KW"/>
</dbReference>
<dbReference type="NCBIfam" id="TIGR00608">
    <property type="entry name" value="radc"/>
    <property type="match status" value="1"/>
</dbReference>
<dbReference type="GO" id="GO:0008237">
    <property type="term" value="F:metallopeptidase activity"/>
    <property type="evidence" value="ECO:0007669"/>
    <property type="project" value="UniProtKB-KW"/>
</dbReference>
<proteinExistence type="inferred from homology"/>
<name>A0A953J6P7_9BACT</name>
<evidence type="ECO:0000256" key="5">
    <source>
        <dbReference type="ARBA" id="ARBA00023049"/>
    </source>
</evidence>
<organism evidence="8 9">
    <name type="scientific">Candidatus Nitrobium versatile</name>
    <dbReference type="NCBI Taxonomy" id="2884831"/>
    <lineage>
        <taxon>Bacteria</taxon>
        <taxon>Pseudomonadati</taxon>
        <taxon>Nitrospirota</taxon>
        <taxon>Nitrospiria</taxon>
        <taxon>Nitrospirales</taxon>
        <taxon>Nitrospiraceae</taxon>
        <taxon>Candidatus Nitrobium</taxon>
    </lineage>
</organism>
<accession>A0A953J6P7</accession>
<feature type="domain" description="MPN" evidence="7">
    <location>
        <begin position="100"/>
        <end position="222"/>
    </location>
</feature>
<protein>
    <submittedName>
        <fullName evidence="8">DNA repair protein RadC</fullName>
    </submittedName>
</protein>
<comment type="caution">
    <text evidence="8">The sequence shown here is derived from an EMBL/GenBank/DDBJ whole genome shotgun (WGS) entry which is preliminary data.</text>
</comment>
<dbReference type="SUPFAM" id="SSF47781">
    <property type="entry name" value="RuvA domain 2-like"/>
    <property type="match status" value="1"/>
</dbReference>
<dbReference type="InterPro" id="IPR037518">
    <property type="entry name" value="MPN"/>
</dbReference>
<evidence type="ECO:0000256" key="3">
    <source>
        <dbReference type="ARBA" id="ARBA00022801"/>
    </source>
</evidence>
<dbReference type="Pfam" id="PF20582">
    <property type="entry name" value="UPF0758_N"/>
    <property type="match status" value="1"/>
</dbReference>
<dbReference type="Gene3D" id="3.40.140.10">
    <property type="entry name" value="Cytidine Deaminase, domain 2"/>
    <property type="match status" value="1"/>
</dbReference>
<sequence>MKNWPESERPRERLLRHGAENLSDAHLLAIILRTGSGEGGVLSLALSLLERFHTLRSIDTASLAELSVLKGLGTAKIAQLKAAFELGKRLMSESSEGKPSFSSSHALYTYFAPRFKNLKKEYFIGVLLDAKNRLLRECKISEGTLTNSLIHPREAFKEAVKESAASVIFVHNHPSGDPAPSRDDLAVTERLKNAGEIMGIPVLDHVIIGDGRYVSLKEKGIV</sequence>
<gene>
    <name evidence="8" type="primary">radC</name>
    <name evidence="8" type="ORF">K8I29_13805</name>
</gene>
<evidence type="ECO:0000313" key="8">
    <source>
        <dbReference type="EMBL" id="MBZ0157271.1"/>
    </source>
</evidence>
<dbReference type="Pfam" id="PF04002">
    <property type="entry name" value="RadC"/>
    <property type="match status" value="1"/>
</dbReference>
<evidence type="ECO:0000313" key="9">
    <source>
        <dbReference type="Proteomes" id="UP000705867"/>
    </source>
</evidence>
<dbReference type="NCBIfam" id="NF000642">
    <property type="entry name" value="PRK00024.1"/>
    <property type="match status" value="1"/>
</dbReference>
<evidence type="ECO:0000256" key="2">
    <source>
        <dbReference type="ARBA" id="ARBA00022723"/>
    </source>
</evidence>
<evidence type="ECO:0000256" key="4">
    <source>
        <dbReference type="ARBA" id="ARBA00022833"/>
    </source>
</evidence>
<reference evidence="8" key="1">
    <citation type="journal article" date="2021" name="bioRxiv">
        <title>Unraveling nitrogen, sulfur and carbon metabolic pathways and microbial community transcriptional responses to substrate deprivation and toxicity stresses in a bioreactor mimicking anoxic brackish coastal sediment conditions.</title>
        <authorList>
            <person name="Martins P.D."/>
            <person name="Echeveste M.J."/>
            <person name="Arshad A."/>
            <person name="Kurth J."/>
            <person name="Ouboter H."/>
            <person name="Jetten M.S.M."/>
            <person name="Welte C.U."/>
        </authorList>
    </citation>
    <scope>NUCLEOTIDE SEQUENCE</scope>
    <source>
        <strain evidence="8">MAG_39</strain>
    </source>
</reference>
<dbReference type="PROSITE" id="PS50249">
    <property type="entry name" value="MPN"/>
    <property type="match status" value="1"/>
</dbReference>
<dbReference type="Gene3D" id="1.10.150.20">
    <property type="entry name" value="5' to 3' exonuclease, C-terminal subdomain"/>
    <property type="match status" value="1"/>
</dbReference>
<keyword evidence="2" id="KW-0479">Metal-binding</keyword>
<evidence type="ECO:0000256" key="6">
    <source>
        <dbReference type="RuleBase" id="RU003797"/>
    </source>
</evidence>
<dbReference type="CDD" id="cd08071">
    <property type="entry name" value="MPN_DUF2466"/>
    <property type="match status" value="1"/>
</dbReference>
<dbReference type="EMBL" id="JAIOIV010000110">
    <property type="protein sequence ID" value="MBZ0157271.1"/>
    <property type="molecule type" value="Genomic_DNA"/>
</dbReference>
<evidence type="ECO:0000259" key="7">
    <source>
        <dbReference type="PROSITE" id="PS50249"/>
    </source>
</evidence>
<keyword evidence="4" id="KW-0862">Zinc</keyword>
<dbReference type="Proteomes" id="UP000705867">
    <property type="component" value="Unassembled WGS sequence"/>
</dbReference>
<dbReference type="InterPro" id="IPR046778">
    <property type="entry name" value="UPF0758_N"/>
</dbReference>
<keyword evidence="5" id="KW-0482">Metalloprotease</keyword>
<comment type="similarity">
    <text evidence="6">Belongs to the UPF0758 family.</text>
</comment>